<dbReference type="InterPro" id="IPR012349">
    <property type="entry name" value="Split_barrel_FMN-bd"/>
</dbReference>
<dbReference type="NCBIfam" id="NF045919">
    <property type="entry name" value="HphnlacHdxRed"/>
    <property type="match status" value="1"/>
</dbReference>
<dbReference type="Gene3D" id="2.30.110.10">
    <property type="entry name" value="Electron Transport, Fmn-binding Protein, Chain A"/>
    <property type="match status" value="1"/>
</dbReference>
<reference evidence="4 5" key="1">
    <citation type="submission" date="2022-03" db="EMBL/GenBank/DDBJ databases">
        <title>Ignatzschineria rhizosphaerae HR5S32.</title>
        <authorList>
            <person name="Sun J.Q."/>
            <person name="Feng J.Y."/>
        </authorList>
    </citation>
    <scope>NUCLEOTIDE SEQUENCE [LARGE SCALE GENOMIC DNA]</scope>
    <source>
        <strain evidence="4 5">HR5S32</strain>
    </source>
</reference>
<dbReference type="EMBL" id="CP093379">
    <property type="protein sequence ID" value="UNM95736.1"/>
    <property type="molecule type" value="Genomic_DNA"/>
</dbReference>
<dbReference type="PANTHER" id="PTHR30466">
    <property type="entry name" value="FLAVIN REDUCTASE"/>
    <property type="match status" value="1"/>
</dbReference>
<dbReference type="SMART" id="SM00903">
    <property type="entry name" value="Flavin_Reduct"/>
    <property type="match status" value="1"/>
</dbReference>
<sequence>MPQIDPKAFRRALGNFATGVTVITAQDDKGNRVGVTANSFNSVSLDPALILWSIDKRSRSQDVFLEASHFTVNILSVDQINVSNNFARPVEDKFAEMRFTEGAGGSAILEQCAAHFECELYQTIDAGDHIILIGKVIAFSDNGKAPLLYHQGAYSAVLPHPSLKVSENVAEYRAQKSRADLYDNMHYLLTQAVRAYQNEYYPKQLAVGLSVSEARLVMVLYGEHGSTKEEMLKEVGMPMREINVAVDALKAKNLLECHDKLLNLTKKGHETAAGLCDIAVSHQSAVFDHYSENEINTFKKILRELIARDTP</sequence>
<evidence type="ECO:0000313" key="4">
    <source>
        <dbReference type="EMBL" id="UNM95736.1"/>
    </source>
</evidence>
<evidence type="ECO:0000256" key="2">
    <source>
        <dbReference type="ARBA" id="ARBA00023002"/>
    </source>
</evidence>
<evidence type="ECO:0000259" key="3">
    <source>
        <dbReference type="SMART" id="SM00903"/>
    </source>
</evidence>
<dbReference type="Proteomes" id="UP000829542">
    <property type="component" value="Chromosome"/>
</dbReference>
<dbReference type="SUPFAM" id="SSF50475">
    <property type="entry name" value="FMN-binding split barrel"/>
    <property type="match status" value="1"/>
</dbReference>
<dbReference type="InterPro" id="IPR050268">
    <property type="entry name" value="NADH-dep_flavin_reductase"/>
</dbReference>
<feature type="domain" description="Flavin reductase like" evidence="3">
    <location>
        <begin position="13"/>
        <end position="156"/>
    </location>
</feature>
<dbReference type="Pfam" id="PF01613">
    <property type="entry name" value="Flavin_Reduct"/>
    <property type="match status" value="1"/>
</dbReference>
<dbReference type="InterPro" id="IPR002563">
    <property type="entry name" value="Flavin_Rdtase-like_dom"/>
</dbReference>
<organism evidence="4 5">
    <name type="scientific">Ignatzschineria rhizosphaerae</name>
    <dbReference type="NCBI Taxonomy" id="2923279"/>
    <lineage>
        <taxon>Bacteria</taxon>
        <taxon>Pseudomonadati</taxon>
        <taxon>Pseudomonadota</taxon>
        <taxon>Gammaproteobacteria</taxon>
        <taxon>Cardiobacteriales</taxon>
        <taxon>Ignatzschineriaceae</taxon>
        <taxon>Ignatzschineria</taxon>
    </lineage>
</organism>
<dbReference type="SUPFAM" id="SSF46785">
    <property type="entry name" value="Winged helix' DNA-binding domain"/>
    <property type="match status" value="1"/>
</dbReference>
<dbReference type="Gene3D" id="1.10.10.10">
    <property type="entry name" value="Winged helix-like DNA-binding domain superfamily/Winged helix DNA-binding domain"/>
    <property type="match status" value="1"/>
</dbReference>
<keyword evidence="5" id="KW-1185">Reference proteome</keyword>
<protein>
    <submittedName>
        <fullName evidence="4">Flavin reductase</fullName>
    </submittedName>
</protein>
<comment type="similarity">
    <text evidence="1">Belongs to the non-flavoprotein flavin reductase family.</text>
</comment>
<accession>A0ABY3X1U1</accession>
<dbReference type="PANTHER" id="PTHR30466:SF11">
    <property type="entry name" value="FLAVIN-DEPENDENT MONOOXYGENASE, REDUCTASE SUBUNIT HSAB"/>
    <property type="match status" value="1"/>
</dbReference>
<keyword evidence="2" id="KW-0560">Oxidoreductase</keyword>
<dbReference type="InterPro" id="IPR036390">
    <property type="entry name" value="WH_DNA-bd_sf"/>
</dbReference>
<dbReference type="InterPro" id="IPR036388">
    <property type="entry name" value="WH-like_DNA-bd_sf"/>
</dbReference>
<name>A0ABY3X1U1_9GAMM</name>
<evidence type="ECO:0000256" key="1">
    <source>
        <dbReference type="ARBA" id="ARBA00008898"/>
    </source>
</evidence>
<evidence type="ECO:0000313" key="5">
    <source>
        <dbReference type="Proteomes" id="UP000829542"/>
    </source>
</evidence>
<proteinExistence type="inferred from homology"/>
<dbReference type="RefSeq" id="WP_242148282.1">
    <property type="nucleotide sequence ID" value="NZ_CP093379.1"/>
</dbReference>
<gene>
    <name evidence="4" type="ORF">MMG00_11015</name>
</gene>